<keyword evidence="7 11" id="KW-0418">Kinase</keyword>
<organism evidence="12 13">
    <name type="scientific">Mariniphaga anaerophila</name>
    <dbReference type="NCBI Taxonomy" id="1484053"/>
    <lineage>
        <taxon>Bacteria</taxon>
        <taxon>Pseudomonadati</taxon>
        <taxon>Bacteroidota</taxon>
        <taxon>Bacteroidia</taxon>
        <taxon>Marinilabiliales</taxon>
        <taxon>Prolixibacteraceae</taxon>
        <taxon>Mariniphaga</taxon>
    </lineage>
</organism>
<dbReference type="SUPFAM" id="SSF53613">
    <property type="entry name" value="Ribokinase-like"/>
    <property type="match status" value="1"/>
</dbReference>
<dbReference type="Proteomes" id="UP000184164">
    <property type="component" value="Unassembled WGS sequence"/>
</dbReference>
<gene>
    <name evidence="11" type="primary">thiM</name>
    <name evidence="12" type="ORF">SAMN05444274_102212</name>
</gene>
<keyword evidence="9 11" id="KW-0460">Magnesium</keyword>
<feature type="binding site" evidence="11">
    <location>
        <position position="46"/>
    </location>
    <ligand>
        <name>substrate</name>
    </ligand>
</feature>
<comment type="catalytic activity">
    <reaction evidence="1 11">
        <text>5-(2-hydroxyethyl)-4-methylthiazole + ATP = 4-methyl-5-(2-phosphooxyethyl)-thiazole + ADP + H(+)</text>
        <dbReference type="Rhea" id="RHEA:24212"/>
        <dbReference type="ChEBI" id="CHEBI:15378"/>
        <dbReference type="ChEBI" id="CHEBI:17957"/>
        <dbReference type="ChEBI" id="CHEBI:30616"/>
        <dbReference type="ChEBI" id="CHEBI:58296"/>
        <dbReference type="ChEBI" id="CHEBI:456216"/>
        <dbReference type="EC" id="2.7.1.50"/>
    </reaction>
</comment>
<evidence type="ECO:0000256" key="4">
    <source>
        <dbReference type="ARBA" id="ARBA00022679"/>
    </source>
</evidence>
<dbReference type="PIRSF" id="PIRSF000513">
    <property type="entry name" value="Thz_kinase"/>
    <property type="match status" value="1"/>
</dbReference>
<proteinExistence type="inferred from homology"/>
<dbReference type="GO" id="GO:0000287">
    <property type="term" value="F:magnesium ion binding"/>
    <property type="evidence" value="ECO:0007669"/>
    <property type="project" value="UniProtKB-UniRule"/>
</dbReference>
<evidence type="ECO:0000256" key="3">
    <source>
        <dbReference type="ARBA" id="ARBA00004868"/>
    </source>
</evidence>
<evidence type="ECO:0000256" key="10">
    <source>
        <dbReference type="ARBA" id="ARBA00022977"/>
    </source>
</evidence>
<comment type="similarity">
    <text evidence="11">Belongs to the Thz kinase family.</text>
</comment>
<dbReference type="CDD" id="cd01170">
    <property type="entry name" value="THZ_kinase"/>
    <property type="match status" value="1"/>
</dbReference>
<evidence type="ECO:0000256" key="11">
    <source>
        <dbReference type="HAMAP-Rule" id="MF_00228"/>
    </source>
</evidence>
<dbReference type="OrthoDB" id="9778146at2"/>
<accession>A0A1M4VU76</accession>
<keyword evidence="10 11" id="KW-0784">Thiamine biosynthesis</keyword>
<evidence type="ECO:0000256" key="6">
    <source>
        <dbReference type="ARBA" id="ARBA00022741"/>
    </source>
</evidence>
<dbReference type="Gene3D" id="3.40.1190.20">
    <property type="match status" value="1"/>
</dbReference>
<evidence type="ECO:0000256" key="1">
    <source>
        <dbReference type="ARBA" id="ARBA00001771"/>
    </source>
</evidence>
<protein>
    <recommendedName>
        <fullName evidence="11">Hydroxyethylthiazole kinase</fullName>
        <ecNumber evidence="11">2.7.1.50</ecNumber>
    </recommendedName>
    <alternativeName>
        <fullName evidence="11">4-methyl-5-beta-hydroxyethylthiazole kinase</fullName>
        <shortName evidence="11">TH kinase</shortName>
        <shortName evidence="11">Thz kinase</shortName>
    </alternativeName>
</protein>
<dbReference type="STRING" id="1484053.SAMN05444274_102212"/>
<evidence type="ECO:0000256" key="9">
    <source>
        <dbReference type="ARBA" id="ARBA00022842"/>
    </source>
</evidence>
<dbReference type="GO" id="GO:0005524">
    <property type="term" value="F:ATP binding"/>
    <property type="evidence" value="ECO:0007669"/>
    <property type="project" value="UniProtKB-UniRule"/>
</dbReference>
<dbReference type="EMBL" id="FQUM01000002">
    <property type="protein sequence ID" value="SHE72546.1"/>
    <property type="molecule type" value="Genomic_DNA"/>
</dbReference>
<dbReference type="NCBIfam" id="NF006830">
    <property type="entry name" value="PRK09355.1"/>
    <property type="match status" value="1"/>
</dbReference>
<feature type="binding site" evidence="11">
    <location>
        <position position="195"/>
    </location>
    <ligand>
        <name>substrate</name>
    </ligand>
</feature>
<evidence type="ECO:0000256" key="8">
    <source>
        <dbReference type="ARBA" id="ARBA00022840"/>
    </source>
</evidence>
<dbReference type="EC" id="2.7.1.50" evidence="11"/>
<feature type="binding site" evidence="11">
    <location>
        <position position="122"/>
    </location>
    <ligand>
        <name>ATP</name>
        <dbReference type="ChEBI" id="CHEBI:30616"/>
    </ligand>
</feature>
<dbReference type="InterPro" id="IPR029056">
    <property type="entry name" value="Ribokinase-like"/>
</dbReference>
<feature type="binding site" evidence="11">
    <location>
        <position position="168"/>
    </location>
    <ligand>
        <name>ATP</name>
        <dbReference type="ChEBI" id="CHEBI:30616"/>
    </ligand>
</feature>
<comment type="cofactor">
    <cofactor evidence="2 11">
        <name>Mg(2+)</name>
        <dbReference type="ChEBI" id="CHEBI:18420"/>
    </cofactor>
</comment>
<dbReference type="NCBIfam" id="TIGR00694">
    <property type="entry name" value="thiM"/>
    <property type="match status" value="1"/>
</dbReference>
<comment type="pathway">
    <text evidence="3 11">Cofactor biosynthesis; thiamine diphosphate biosynthesis; 4-methyl-5-(2-phosphoethyl)-thiazole from 5-(2-hydroxyethyl)-4-methylthiazole: step 1/1.</text>
</comment>
<dbReference type="HAMAP" id="MF_00228">
    <property type="entry name" value="Thz_kinase"/>
    <property type="match status" value="1"/>
</dbReference>
<name>A0A1M4VU76_9BACT</name>
<evidence type="ECO:0000313" key="12">
    <source>
        <dbReference type="EMBL" id="SHE72546.1"/>
    </source>
</evidence>
<keyword evidence="4 11" id="KW-0808">Transferase</keyword>
<evidence type="ECO:0000256" key="5">
    <source>
        <dbReference type="ARBA" id="ARBA00022723"/>
    </source>
</evidence>
<keyword evidence="8 11" id="KW-0067">ATP-binding</keyword>
<dbReference type="AlphaFoldDB" id="A0A1M4VU76"/>
<dbReference type="Pfam" id="PF02110">
    <property type="entry name" value="HK"/>
    <property type="match status" value="1"/>
</dbReference>
<reference evidence="12 13" key="1">
    <citation type="submission" date="2016-11" db="EMBL/GenBank/DDBJ databases">
        <authorList>
            <person name="Jaros S."/>
            <person name="Januszkiewicz K."/>
            <person name="Wedrychowicz H."/>
        </authorList>
    </citation>
    <scope>NUCLEOTIDE SEQUENCE [LARGE SCALE GENOMIC DNA]</scope>
    <source>
        <strain evidence="12 13">DSM 26910</strain>
    </source>
</reference>
<keyword evidence="13" id="KW-1185">Reference proteome</keyword>
<dbReference type="UniPathway" id="UPA00060">
    <property type="reaction ID" value="UER00139"/>
</dbReference>
<dbReference type="GO" id="GO:0009229">
    <property type="term" value="P:thiamine diphosphate biosynthetic process"/>
    <property type="evidence" value="ECO:0007669"/>
    <property type="project" value="UniProtKB-UniRule"/>
</dbReference>
<dbReference type="RefSeq" id="WP_072999277.1">
    <property type="nucleotide sequence ID" value="NZ_FQUM01000002.1"/>
</dbReference>
<dbReference type="InterPro" id="IPR000417">
    <property type="entry name" value="Hyethyz_kinase"/>
</dbReference>
<evidence type="ECO:0000256" key="7">
    <source>
        <dbReference type="ARBA" id="ARBA00022777"/>
    </source>
</evidence>
<comment type="function">
    <text evidence="11">Catalyzes the phosphorylation of the hydroxyl group of 4-methyl-5-beta-hydroxyethylthiazole (THZ).</text>
</comment>
<keyword evidence="5 11" id="KW-0479">Metal-binding</keyword>
<keyword evidence="6 11" id="KW-0547">Nucleotide-binding</keyword>
<dbReference type="GO" id="GO:0009228">
    <property type="term" value="P:thiamine biosynthetic process"/>
    <property type="evidence" value="ECO:0007669"/>
    <property type="project" value="UniProtKB-KW"/>
</dbReference>
<evidence type="ECO:0000313" key="13">
    <source>
        <dbReference type="Proteomes" id="UP000184164"/>
    </source>
</evidence>
<dbReference type="PRINTS" id="PR01099">
    <property type="entry name" value="HYETHTZKNASE"/>
</dbReference>
<dbReference type="GO" id="GO:0004417">
    <property type="term" value="F:hydroxyethylthiazole kinase activity"/>
    <property type="evidence" value="ECO:0007669"/>
    <property type="project" value="UniProtKB-UniRule"/>
</dbReference>
<sequence length="264" mass="26937">MINAKSISTDLAALRANSPLVHNITNFVVMNNTANALLAIGASPVMAHAVEEVADMAGIASALVINIGTLNPLWVEGMIKAGIAATAKGIPVIFDPVGVGATPYRNEVATQIIEKCKPTLIRGNASEIMALAKENVATKGVDSTVSANAALDAAKNLAVETGAVVVISGAEDFITDGKQVLTIKNGSPLMPKVTGMGCTASAVLGAFAAINKNTLLAAAHGMAVMSICGEIAAKKSAGPGSLQMHFIDTLYNLSDKDIADLFIA</sequence>
<evidence type="ECO:0000256" key="2">
    <source>
        <dbReference type="ARBA" id="ARBA00001946"/>
    </source>
</evidence>